<evidence type="ECO:0000256" key="3">
    <source>
        <dbReference type="ARBA" id="ARBA00007931"/>
    </source>
</evidence>
<dbReference type="Pfam" id="PF02163">
    <property type="entry name" value="Peptidase_M50"/>
    <property type="match status" value="1"/>
</dbReference>
<feature type="transmembrane region" description="Helical" evidence="7">
    <location>
        <begin position="115"/>
        <end position="137"/>
    </location>
</feature>
<dbReference type="PROSITE" id="PS51257">
    <property type="entry name" value="PROKAR_LIPOPROTEIN"/>
    <property type="match status" value="1"/>
</dbReference>
<evidence type="ECO:0000256" key="6">
    <source>
        <dbReference type="ARBA" id="ARBA00023136"/>
    </source>
</evidence>
<reference evidence="10" key="1">
    <citation type="journal article" date="2019" name="Int. J. Syst. Evol. Microbiol.">
        <title>The Global Catalogue of Microorganisms (GCM) 10K type strain sequencing project: providing services to taxonomists for standard genome sequencing and annotation.</title>
        <authorList>
            <consortium name="The Broad Institute Genomics Platform"/>
            <consortium name="The Broad Institute Genome Sequencing Center for Infectious Disease"/>
            <person name="Wu L."/>
            <person name="Ma J."/>
        </authorList>
    </citation>
    <scope>NUCLEOTIDE SEQUENCE [LARGE SCALE GENOMIC DNA]</scope>
    <source>
        <strain evidence="10">JCM 14370</strain>
    </source>
</reference>
<evidence type="ECO:0000256" key="4">
    <source>
        <dbReference type="ARBA" id="ARBA00022692"/>
    </source>
</evidence>
<sequence>MKQLPNLLVFLITGCLGFVAARAGLPEDYPLALLVILVCAYLFAWPGVVLHELGHLLAGVLMGFNMYQFHLGRYTWQRHPHRFQGYPTPKGNPFWGSVAGLIHPDWSEASYRWRAFVFVLGGPLLNLLLGLGCFIWMMRSEGWWTLVLLMAVANQLSMFVTNMLPIRQNNDGHRILQLLRGEVVPVQHLIQRHFALLAQPVNFRTLSPKPLQEALEKGQFASLEVPLLQLLHVVHLRQHNWQEGQPVLDRLKTLMQGADAQLGLKLDQAYLNLRHHHQPELAREVLGQSGPRELEPGFAVVKAALLMEEGEPVQALECIQEMRKRLKAGGYSIWLNSVDFILQDLQHDAELAMKVR</sequence>
<evidence type="ECO:0000256" key="1">
    <source>
        <dbReference type="ARBA" id="ARBA00001947"/>
    </source>
</evidence>
<feature type="transmembrane region" description="Helical" evidence="7">
    <location>
        <begin position="33"/>
        <end position="64"/>
    </location>
</feature>
<protein>
    <recommendedName>
        <fullName evidence="8">Peptidase M50 domain-containing protein</fullName>
    </recommendedName>
</protein>
<dbReference type="RefSeq" id="WP_189009235.1">
    <property type="nucleotide sequence ID" value="NZ_BMOD01000047.1"/>
</dbReference>
<proteinExistence type="inferred from homology"/>
<comment type="similarity">
    <text evidence="3">Belongs to the peptidase M50B family.</text>
</comment>
<keyword evidence="4 7" id="KW-0812">Transmembrane</keyword>
<name>A0ABQ2DI76_9DEIO</name>
<comment type="subcellular location">
    <subcellularLocation>
        <location evidence="2">Membrane</location>
        <topology evidence="2">Multi-pass membrane protein</topology>
    </subcellularLocation>
</comment>
<feature type="domain" description="Peptidase M50" evidence="8">
    <location>
        <begin position="48"/>
        <end position="137"/>
    </location>
</feature>
<evidence type="ECO:0000256" key="7">
    <source>
        <dbReference type="SAM" id="Phobius"/>
    </source>
</evidence>
<keyword evidence="10" id="KW-1185">Reference proteome</keyword>
<gene>
    <name evidence="9" type="ORF">GCM10008938_51360</name>
</gene>
<comment type="caution">
    <text evidence="9">The sequence shown here is derived from an EMBL/GenBank/DDBJ whole genome shotgun (WGS) entry which is preliminary data.</text>
</comment>
<dbReference type="InterPro" id="IPR008915">
    <property type="entry name" value="Peptidase_M50"/>
</dbReference>
<evidence type="ECO:0000313" key="9">
    <source>
        <dbReference type="EMBL" id="GGJ59028.1"/>
    </source>
</evidence>
<evidence type="ECO:0000259" key="8">
    <source>
        <dbReference type="Pfam" id="PF02163"/>
    </source>
</evidence>
<evidence type="ECO:0000256" key="2">
    <source>
        <dbReference type="ARBA" id="ARBA00004141"/>
    </source>
</evidence>
<dbReference type="EMBL" id="BMOD01000047">
    <property type="protein sequence ID" value="GGJ59028.1"/>
    <property type="molecule type" value="Genomic_DNA"/>
</dbReference>
<accession>A0ABQ2DI76</accession>
<keyword evidence="5 7" id="KW-1133">Transmembrane helix</keyword>
<organism evidence="9 10">
    <name type="scientific">Deinococcus roseus</name>
    <dbReference type="NCBI Taxonomy" id="392414"/>
    <lineage>
        <taxon>Bacteria</taxon>
        <taxon>Thermotogati</taxon>
        <taxon>Deinococcota</taxon>
        <taxon>Deinococci</taxon>
        <taxon>Deinococcales</taxon>
        <taxon>Deinococcaceae</taxon>
        <taxon>Deinococcus</taxon>
    </lineage>
</organism>
<evidence type="ECO:0000256" key="5">
    <source>
        <dbReference type="ARBA" id="ARBA00022989"/>
    </source>
</evidence>
<dbReference type="Proteomes" id="UP000632222">
    <property type="component" value="Unassembled WGS sequence"/>
</dbReference>
<comment type="cofactor">
    <cofactor evidence="1">
        <name>Zn(2+)</name>
        <dbReference type="ChEBI" id="CHEBI:29105"/>
    </cofactor>
</comment>
<feature type="transmembrane region" description="Helical" evidence="7">
    <location>
        <begin position="143"/>
        <end position="164"/>
    </location>
</feature>
<evidence type="ECO:0000313" key="10">
    <source>
        <dbReference type="Proteomes" id="UP000632222"/>
    </source>
</evidence>
<keyword evidence="6 7" id="KW-0472">Membrane</keyword>